<dbReference type="AlphaFoldDB" id="X0Z119"/>
<sequence>MVEACRLLPERGARIETAKLGVVELAVENLNHLTSKLMKFGLDADVSMFGMNWDEKVEKTASDLHDFSILYKLESMAIREGWNDCMRNGAVRALRLVRES</sequence>
<evidence type="ECO:0000313" key="1">
    <source>
        <dbReference type="EMBL" id="GAG54188.1"/>
    </source>
</evidence>
<reference evidence="1" key="1">
    <citation type="journal article" date="2014" name="Front. Microbiol.">
        <title>High frequency of phylogenetically diverse reductive dehalogenase-homologous genes in deep subseafloor sedimentary metagenomes.</title>
        <authorList>
            <person name="Kawai M."/>
            <person name="Futagami T."/>
            <person name="Toyoda A."/>
            <person name="Takaki Y."/>
            <person name="Nishi S."/>
            <person name="Hori S."/>
            <person name="Arai W."/>
            <person name="Tsubouchi T."/>
            <person name="Morono Y."/>
            <person name="Uchiyama I."/>
            <person name="Ito T."/>
            <person name="Fujiyama A."/>
            <person name="Inagaki F."/>
            <person name="Takami H."/>
        </authorList>
    </citation>
    <scope>NUCLEOTIDE SEQUENCE</scope>
    <source>
        <strain evidence="1">Expedition CK06-06</strain>
    </source>
</reference>
<organism evidence="1">
    <name type="scientific">marine sediment metagenome</name>
    <dbReference type="NCBI Taxonomy" id="412755"/>
    <lineage>
        <taxon>unclassified sequences</taxon>
        <taxon>metagenomes</taxon>
        <taxon>ecological metagenomes</taxon>
    </lineage>
</organism>
<gene>
    <name evidence="1" type="ORF">S01H4_18989</name>
</gene>
<protein>
    <submittedName>
        <fullName evidence="1">Uncharacterized protein</fullName>
    </submittedName>
</protein>
<proteinExistence type="predicted"/>
<comment type="caution">
    <text evidence="1">The sequence shown here is derived from an EMBL/GenBank/DDBJ whole genome shotgun (WGS) entry which is preliminary data.</text>
</comment>
<name>X0Z119_9ZZZZ</name>
<accession>X0Z119</accession>
<dbReference type="EMBL" id="BART01008442">
    <property type="protein sequence ID" value="GAG54188.1"/>
    <property type="molecule type" value="Genomic_DNA"/>
</dbReference>